<dbReference type="InterPro" id="IPR000160">
    <property type="entry name" value="GGDEF_dom"/>
</dbReference>
<dbReference type="Pfam" id="PF13426">
    <property type="entry name" value="PAS_9"/>
    <property type="match status" value="1"/>
</dbReference>
<evidence type="ECO:0000259" key="10">
    <source>
        <dbReference type="PROSITE" id="PS50883"/>
    </source>
</evidence>
<evidence type="ECO:0000256" key="6">
    <source>
        <dbReference type="SAM" id="MobiDB-lite"/>
    </source>
</evidence>
<dbReference type="SUPFAM" id="SSF55073">
    <property type="entry name" value="Nucleotide cyclase"/>
    <property type="match status" value="1"/>
</dbReference>
<comment type="subcellular location">
    <subcellularLocation>
        <location evidence="1">Cell membrane</location>
        <topology evidence="1">Multi-pass membrane protein</topology>
    </subcellularLocation>
</comment>
<feature type="domain" description="PAS" evidence="8">
    <location>
        <begin position="343"/>
        <end position="389"/>
    </location>
</feature>
<keyword evidence="2" id="KW-1003">Cell membrane</keyword>
<evidence type="ECO:0000256" key="7">
    <source>
        <dbReference type="SAM" id="Phobius"/>
    </source>
</evidence>
<dbReference type="SMART" id="SM00052">
    <property type="entry name" value="EAL"/>
    <property type="match status" value="1"/>
</dbReference>
<dbReference type="Gene3D" id="3.30.450.20">
    <property type="entry name" value="PAS domain"/>
    <property type="match status" value="3"/>
</dbReference>
<dbReference type="PANTHER" id="PTHR44757:SF2">
    <property type="entry name" value="BIOFILM ARCHITECTURE MAINTENANCE PROTEIN MBAA"/>
    <property type="match status" value="1"/>
</dbReference>
<dbReference type="PROSITE" id="PS50887">
    <property type="entry name" value="GGDEF"/>
    <property type="match status" value="1"/>
</dbReference>
<accession>A0ABN9IPP2</accession>
<reference evidence="12 13" key="1">
    <citation type="submission" date="2023-07" db="EMBL/GenBank/DDBJ databases">
        <authorList>
            <person name="Peeters C."/>
        </authorList>
    </citation>
    <scope>NUCLEOTIDE SEQUENCE [LARGE SCALE GENOMIC DNA]</scope>
    <source>
        <strain evidence="12 13">LMG 7141</strain>
    </source>
</reference>
<evidence type="ECO:0000256" key="1">
    <source>
        <dbReference type="ARBA" id="ARBA00004651"/>
    </source>
</evidence>
<evidence type="ECO:0000313" key="12">
    <source>
        <dbReference type="EMBL" id="CAJ0786659.1"/>
    </source>
</evidence>
<protein>
    <recommendedName>
        <fullName evidence="14">GGDEF domain-containing protein</fullName>
    </recommendedName>
</protein>
<dbReference type="Pfam" id="PF00990">
    <property type="entry name" value="GGDEF"/>
    <property type="match status" value="1"/>
</dbReference>
<dbReference type="InterPro" id="IPR001633">
    <property type="entry name" value="EAL_dom"/>
</dbReference>
<dbReference type="SMART" id="SM00091">
    <property type="entry name" value="PAS"/>
    <property type="match status" value="1"/>
</dbReference>
<dbReference type="PROSITE" id="PS50883">
    <property type="entry name" value="EAL"/>
    <property type="match status" value="1"/>
</dbReference>
<dbReference type="CDD" id="cd12915">
    <property type="entry name" value="PDC2_DGC_like"/>
    <property type="match status" value="1"/>
</dbReference>
<dbReference type="CDD" id="cd01949">
    <property type="entry name" value="GGDEF"/>
    <property type="match status" value="1"/>
</dbReference>
<dbReference type="Pfam" id="PF02743">
    <property type="entry name" value="dCache_1"/>
    <property type="match status" value="1"/>
</dbReference>
<evidence type="ECO:0000259" key="11">
    <source>
        <dbReference type="PROSITE" id="PS50887"/>
    </source>
</evidence>
<feature type="domain" description="EAL" evidence="10">
    <location>
        <begin position="643"/>
        <end position="898"/>
    </location>
</feature>
<evidence type="ECO:0000256" key="5">
    <source>
        <dbReference type="ARBA" id="ARBA00023136"/>
    </source>
</evidence>
<feature type="domain" description="PAC" evidence="9">
    <location>
        <begin position="417"/>
        <end position="469"/>
    </location>
</feature>
<evidence type="ECO:0008006" key="14">
    <source>
        <dbReference type="Google" id="ProtNLM"/>
    </source>
</evidence>
<dbReference type="SMART" id="SM00267">
    <property type="entry name" value="GGDEF"/>
    <property type="match status" value="1"/>
</dbReference>
<dbReference type="NCBIfam" id="TIGR00254">
    <property type="entry name" value="GGDEF"/>
    <property type="match status" value="1"/>
</dbReference>
<dbReference type="InterPro" id="IPR035965">
    <property type="entry name" value="PAS-like_dom_sf"/>
</dbReference>
<dbReference type="InterPro" id="IPR052155">
    <property type="entry name" value="Biofilm_reg_signaling"/>
</dbReference>
<dbReference type="CDD" id="cd12914">
    <property type="entry name" value="PDC1_DGC_like"/>
    <property type="match status" value="1"/>
</dbReference>
<evidence type="ECO:0000256" key="3">
    <source>
        <dbReference type="ARBA" id="ARBA00022692"/>
    </source>
</evidence>
<dbReference type="CDD" id="cd00130">
    <property type="entry name" value="PAS"/>
    <property type="match status" value="1"/>
</dbReference>
<dbReference type="PANTHER" id="PTHR44757">
    <property type="entry name" value="DIGUANYLATE CYCLASE DGCP"/>
    <property type="match status" value="1"/>
</dbReference>
<feature type="domain" description="GGDEF" evidence="11">
    <location>
        <begin position="501"/>
        <end position="634"/>
    </location>
</feature>
<dbReference type="Gene3D" id="3.30.70.270">
    <property type="match status" value="1"/>
</dbReference>
<keyword evidence="13" id="KW-1185">Reference proteome</keyword>
<dbReference type="NCBIfam" id="TIGR00229">
    <property type="entry name" value="sensory_box"/>
    <property type="match status" value="1"/>
</dbReference>
<feature type="transmembrane region" description="Helical" evidence="7">
    <location>
        <begin position="39"/>
        <end position="59"/>
    </location>
</feature>
<dbReference type="Gene3D" id="3.20.20.450">
    <property type="entry name" value="EAL domain"/>
    <property type="match status" value="1"/>
</dbReference>
<proteinExistence type="predicted"/>
<dbReference type="PROSITE" id="PS50112">
    <property type="entry name" value="PAS"/>
    <property type="match status" value="1"/>
</dbReference>
<comment type="caution">
    <text evidence="12">The sequence shown here is derived from an EMBL/GenBank/DDBJ whole genome shotgun (WGS) entry which is preliminary data.</text>
</comment>
<gene>
    <name evidence="12" type="ORF">LMG7141_01822</name>
</gene>
<evidence type="ECO:0000256" key="4">
    <source>
        <dbReference type="ARBA" id="ARBA00022989"/>
    </source>
</evidence>
<sequence length="902" mass="99312">MPPARQTPPGHDNIEMGMGMALEQPDTSGRTIRRRLRAWLSPLNVGVAVCLAAIWWFTFDQLAQARDRLIHNAEIRTRLEAQAFGQYSLGSTRRLSEFLLDLRASWLAGRDVFERVIHEREEAVRDLTSQVAVIDANGLLLYSSIGPVSQPVDLSEREHFRVHKASGGRDVLFISDPVQGKVSKKWSIQFTRPILKDGQFAGVMVVSVSPEQFASFANTLTVGTNGVASIIKESGQVIARMPDPTAGIDSPPRKRRFNEPGAQESGNYRTVSGTDGVERLLGYHHVPEIGLYFLVGESIASILAPYEAYRRTALAGAIGSTLLMALLYATLRRSMSQRKQHIDEMRLASLVYASSSEAMMVTTLDGTVIDVNPAFTVTTGYTAQEFKGQHSDAIRSECNDSAVVDTMRTAVTTKGTWSGEYLIRRKDGTEFPALLTVDTFAGHKLGAPSRVALIHDITEKKRAEEVIWRQANFDTLTELPNRHMFYAKLRQEILHARQAATAVALLFIDLDRFKEVNDTLGHDQGDVLLKEIARRISAIVRGTDTVARLGGDEFTIILPNLPDAGAAAPIIRSLLARIATPVQLGEESVEVTASIGLALYPRDADNAESLLVRADQAMFAAKSAGRNQWSVFTPALQRAEQERLRITSDLRIAIEQKQLAVHYQPIVDLRSGAINKAEALIRWTHPVRGEIEPADFIPVAEETGLIVQIGKWVLNEALTEVTRWHTVLGRHMQVSVNKSPVEFRAAGQLGDSWADVVKRRAIRPGSLVIEITEGALMEGSAEVVDHLTRLRQAGIEIALDDFGTGYSSLSYLKRFDIDYIKIDQSFVRSLAHDPKDIALCSAIVSMAHALRIKVIAEGIETEEQKAILVAAGCDYGQGHLFCPPVPPAAFEAFVAKSQLAET</sequence>
<dbReference type="InterPro" id="IPR000014">
    <property type="entry name" value="PAS"/>
</dbReference>
<dbReference type="SUPFAM" id="SSF141868">
    <property type="entry name" value="EAL domain-like"/>
    <property type="match status" value="1"/>
</dbReference>
<keyword evidence="5 7" id="KW-0472">Membrane</keyword>
<evidence type="ECO:0000259" key="9">
    <source>
        <dbReference type="PROSITE" id="PS50113"/>
    </source>
</evidence>
<evidence type="ECO:0000313" key="13">
    <source>
        <dbReference type="Proteomes" id="UP001189616"/>
    </source>
</evidence>
<dbReference type="Proteomes" id="UP001189616">
    <property type="component" value="Unassembled WGS sequence"/>
</dbReference>
<organism evidence="12 13">
    <name type="scientific">Ralstonia condita</name>
    <dbReference type="NCBI Taxonomy" id="3058600"/>
    <lineage>
        <taxon>Bacteria</taxon>
        <taxon>Pseudomonadati</taxon>
        <taxon>Pseudomonadota</taxon>
        <taxon>Betaproteobacteria</taxon>
        <taxon>Burkholderiales</taxon>
        <taxon>Burkholderiaceae</taxon>
        <taxon>Ralstonia</taxon>
    </lineage>
</organism>
<dbReference type="InterPro" id="IPR033479">
    <property type="entry name" value="dCache_1"/>
</dbReference>
<name>A0ABN9IPP2_9RALS</name>
<dbReference type="InterPro" id="IPR029787">
    <property type="entry name" value="Nucleotide_cyclase"/>
</dbReference>
<dbReference type="EMBL" id="CATYWO010000002">
    <property type="protein sequence ID" value="CAJ0786659.1"/>
    <property type="molecule type" value="Genomic_DNA"/>
</dbReference>
<evidence type="ECO:0000259" key="8">
    <source>
        <dbReference type="PROSITE" id="PS50112"/>
    </source>
</evidence>
<dbReference type="Pfam" id="PF00563">
    <property type="entry name" value="EAL"/>
    <property type="match status" value="1"/>
</dbReference>
<dbReference type="CDD" id="cd01948">
    <property type="entry name" value="EAL"/>
    <property type="match status" value="1"/>
</dbReference>
<feature type="region of interest" description="Disordered" evidence="6">
    <location>
        <begin position="241"/>
        <end position="271"/>
    </location>
</feature>
<evidence type="ECO:0000256" key="2">
    <source>
        <dbReference type="ARBA" id="ARBA00022475"/>
    </source>
</evidence>
<keyword evidence="3 7" id="KW-0812">Transmembrane</keyword>
<keyword evidence="4 7" id="KW-1133">Transmembrane helix</keyword>
<dbReference type="SUPFAM" id="SSF55785">
    <property type="entry name" value="PYP-like sensor domain (PAS domain)"/>
    <property type="match status" value="1"/>
</dbReference>
<dbReference type="InterPro" id="IPR000700">
    <property type="entry name" value="PAS-assoc_C"/>
</dbReference>
<dbReference type="InterPro" id="IPR043128">
    <property type="entry name" value="Rev_trsase/Diguanyl_cyclase"/>
</dbReference>
<dbReference type="InterPro" id="IPR035919">
    <property type="entry name" value="EAL_sf"/>
</dbReference>
<dbReference type="PROSITE" id="PS50113">
    <property type="entry name" value="PAC"/>
    <property type="match status" value="1"/>
</dbReference>